<evidence type="ECO:0000313" key="3">
    <source>
        <dbReference type="EMBL" id="CAA7022717.1"/>
    </source>
</evidence>
<comment type="caution">
    <text evidence="3">The sequence shown here is derived from an EMBL/GenBank/DDBJ whole genome shotgun (WGS) entry which is preliminary data.</text>
</comment>
<proteinExistence type="predicted"/>
<dbReference type="EMBL" id="CACVBM020000727">
    <property type="protein sequence ID" value="CAA7022717.1"/>
    <property type="molecule type" value="Genomic_DNA"/>
</dbReference>
<accession>A0A6D2I4V7</accession>
<feature type="region of interest" description="Disordered" evidence="1">
    <location>
        <begin position="125"/>
        <end position="189"/>
    </location>
</feature>
<name>A0A6D2I4V7_9BRAS</name>
<sequence length="251" mass="27855">MNWESRLRSRLILSDKHPVSPQEHLTFAENIDFEPPIETILEQGQEEEDYAHPGAAGEGESSGDVENLMDYKTGEFHFKNHEIKGRKSAANTALESINTLKAWNQFQDKAIKSLLKTVKKMGKRIKQLTKGKSKSPSHDSDNTPPIHLGSYHDDDVVEDSEEGDEGSSKFQTAETSTRKRKASKSPQASTKGALVLSCLALLIVLEVKVSELMAKEGPEVMIGDGPEGDRSNRMAKQARRNRALSKRKQSA</sequence>
<dbReference type="Proteomes" id="UP000467841">
    <property type="component" value="Unassembled WGS sequence"/>
</dbReference>
<feature type="compositionally biased region" description="Acidic residues" evidence="1">
    <location>
        <begin position="155"/>
        <end position="165"/>
    </location>
</feature>
<keyword evidence="4" id="KW-1185">Reference proteome</keyword>
<dbReference type="InterPro" id="IPR004312">
    <property type="entry name" value="ATHILA_Orf1_C"/>
</dbReference>
<dbReference type="Pfam" id="PF03078">
    <property type="entry name" value="ATHILA"/>
    <property type="match status" value="1"/>
</dbReference>
<feature type="domain" description="Arabidopsis retrotransposon Orf1 C-terminal" evidence="2">
    <location>
        <begin position="26"/>
        <end position="127"/>
    </location>
</feature>
<dbReference type="AlphaFoldDB" id="A0A6D2I4V7"/>
<reference evidence="3" key="1">
    <citation type="submission" date="2020-01" db="EMBL/GenBank/DDBJ databases">
        <authorList>
            <person name="Mishra B."/>
        </authorList>
    </citation>
    <scope>NUCLEOTIDE SEQUENCE [LARGE SCALE GENOMIC DNA]</scope>
</reference>
<protein>
    <recommendedName>
        <fullName evidence="2">Arabidopsis retrotransposon Orf1 C-terminal domain-containing protein</fullName>
    </recommendedName>
</protein>
<feature type="compositionally biased region" description="Basic residues" evidence="1">
    <location>
        <begin position="236"/>
        <end position="251"/>
    </location>
</feature>
<organism evidence="3 4">
    <name type="scientific">Microthlaspi erraticum</name>
    <dbReference type="NCBI Taxonomy" id="1685480"/>
    <lineage>
        <taxon>Eukaryota</taxon>
        <taxon>Viridiplantae</taxon>
        <taxon>Streptophyta</taxon>
        <taxon>Embryophyta</taxon>
        <taxon>Tracheophyta</taxon>
        <taxon>Spermatophyta</taxon>
        <taxon>Magnoliopsida</taxon>
        <taxon>eudicotyledons</taxon>
        <taxon>Gunneridae</taxon>
        <taxon>Pentapetalae</taxon>
        <taxon>rosids</taxon>
        <taxon>malvids</taxon>
        <taxon>Brassicales</taxon>
        <taxon>Brassicaceae</taxon>
        <taxon>Coluteocarpeae</taxon>
        <taxon>Microthlaspi</taxon>
    </lineage>
</organism>
<evidence type="ECO:0000256" key="1">
    <source>
        <dbReference type="SAM" id="MobiDB-lite"/>
    </source>
</evidence>
<feature type="region of interest" description="Disordered" evidence="1">
    <location>
        <begin position="215"/>
        <end position="251"/>
    </location>
</feature>
<evidence type="ECO:0000259" key="2">
    <source>
        <dbReference type="Pfam" id="PF03078"/>
    </source>
</evidence>
<evidence type="ECO:0000313" key="4">
    <source>
        <dbReference type="Proteomes" id="UP000467841"/>
    </source>
</evidence>
<gene>
    <name evidence="3" type="ORF">MERR_LOCUS9952</name>
</gene>
<feature type="compositionally biased region" description="Basic residues" evidence="1">
    <location>
        <begin position="125"/>
        <end position="135"/>
    </location>
</feature>